<organism evidence="5 6">
    <name type="scientific">Marinomonas vulgaris</name>
    <dbReference type="NCBI Taxonomy" id="2823372"/>
    <lineage>
        <taxon>Bacteria</taxon>
        <taxon>Pseudomonadati</taxon>
        <taxon>Pseudomonadota</taxon>
        <taxon>Gammaproteobacteria</taxon>
        <taxon>Oceanospirillales</taxon>
        <taxon>Oceanospirillaceae</taxon>
        <taxon>Marinomonas</taxon>
    </lineage>
</organism>
<dbReference type="RefSeq" id="WP_211536638.1">
    <property type="nucleotide sequence ID" value="NZ_JAGSSV010000011.1"/>
</dbReference>
<reference evidence="6" key="2">
    <citation type="submission" date="2023-07" db="EMBL/GenBank/DDBJ databases">
        <title>Marinomonas vulgaris A79, complete genome.</title>
        <authorList>
            <person name="Ying J.-J."/>
        </authorList>
    </citation>
    <scope>NUCLEOTIDE SEQUENCE [LARGE SCALE GENOMIC DNA]</scope>
    <source>
        <strain evidence="6">A79</strain>
    </source>
</reference>
<evidence type="ECO:0000313" key="5">
    <source>
        <dbReference type="EMBL" id="MBR7889295.1"/>
    </source>
</evidence>
<dbReference type="Gene3D" id="3.40.50.880">
    <property type="match status" value="1"/>
</dbReference>
<dbReference type="InterPro" id="IPR009057">
    <property type="entry name" value="Homeodomain-like_sf"/>
</dbReference>
<keyword evidence="2" id="KW-0238">DNA-binding</keyword>
<proteinExistence type="predicted"/>
<feature type="domain" description="HTH araC/xylS-type" evidence="4">
    <location>
        <begin position="255"/>
        <end position="353"/>
    </location>
</feature>
<sequence>MVDAGDKLNTSHFQSHLKRANLLFSHSNAAKSQQAPPKKAYFVLLDHFSMSCFSVVLDTLVTLNMVHDQPIYDCQTYSLQDCKALSDISIEIPTNGNIQDIKLEKGAILVICGGFRSMLKSEPRLNALLVKATQYHVTIMGLWNGSFYIADSKIPIGQAISIHQDNKAIMEEHFPDLNLSTSNFTHALTQDSTLLTCSGPNSALDMMLHYIVSAYGSDYSQAVAEVIGSDRNSATSTKITKHFLRSELHIPNAVKDSITLMENNLEDLLSIDELAKLVGISRRQIERLFKVNVGVTPARYYLEHRLTHARQLLQQSNLSVFEVSIACGFISSAHFSRTYHRFFGQSPTETRRLSQAV</sequence>
<comment type="caution">
    <text evidence="5">The sequence shown here is derived from an EMBL/GenBank/DDBJ whole genome shotgun (WGS) entry which is preliminary data.</text>
</comment>
<gene>
    <name evidence="5" type="ORF">J9B83_10110</name>
</gene>
<dbReference type="Gene3D" id="1.10.10.60">
    <property type="entry name" value="Homeodomain-like"/>
    <property type="match status" value="1"/>
</dbReference>
<keyword evidence="3" id="KW-0804">Transcription</keyword>
<evidence type="ECO:0000256" key="3">
    <source>
        <dbReference type="ARBA" id="ARBA00023163"/>
    </source>
</evidence>
<evidence type="ECO:0000256" key="1">
    <source>
        <dbReference type="ARBA" id="ARBA00023015"/>
    </source>
</evidence>
<evidence type="ECO:0000259" key="4">
    <source>
        <dbReference type="PROSITE" id="PS01124"/>
    </source>
</evidence>
<dbReference type="Pfam" id="PF12833">
    <property type="entry name" value="HTH_18"/>
    <property type="match status" value="1"/>
</dbReference>
<protein>
    <submittedName>
        <fullName evidence="5">Helix-turn-helix domain-containing protein</fullName>
    </submittedName>
</protein>
<dbReference type="PROSITE" id="PS01124">
    <property type="entry name" value="HTH_ARAC_FAMILY_2"/>
    <property type="match status" value="1"/>
</dbReference>
<reference evidence="5 6" key="1">
    <citation type="submission" date="2021-04" db="EMBL/GenBank/DDBJ databases">
        <authorList>
            <person name="Sun C."/>
        </authorList>
    </citation>
    <scope>NUCLEOTIDE SEQUENCE [LARGE SCALE GENOMIC DNA]</scope>
    <source>
        <strain evidence="5 6">A79</strain>
    </source>
</reference>
<dbReference type="SMART" id="SM00342">
    <property type="entry name" value="HTH_ARAC"/>
    <property type="match status" value="1"/>
</dbReference>
<accession>A0ABS5HCB3</accession>
<dbReference type="EMBL" id="JAGSSV010000011">
    <property type="protein sequence ID" value="MBR7889295.1"/>
    <property type="molecule type" value="Genomic_DNA"/>
</dbReference>
<keyword evidence="6" id="KW-1185">Reference proteome</keyword>
<dbReference type="InterPro" id="IPR018060">
    <property type="entry name" value="HTH_AraC"/>
</dbReference>
<dbReference type="CDD" id="cd03136">
    <property type="entry name" value="GATase1_AraC_ArgR_like"/>
    <property type="match status" value="1"/>
</dbReference>
<dbReference type="PANTHER" id="PTHR46796:SF6">
    <property type="entry name" value="ARAC SUBFAMILY"/>
    <property type="match status" value="1"/>
</dbReference>
<evidence type="ECO:0000313" key="6">
    <source>
        <dbReference type="Proteomes" id="UP000679722"/>
    </source>
</evidence>
<evidence type="ECO:0000256" key="2">
    <source>
        <dbReference type="ARBA" id="ARBA00023125"/>
    </source>
</evidence>
<dbReference type="SUPFAM" id="SSF46689">
    <property type="entry name" value="Homeodomain-like"/>
    <property type="match status" value="2"/>
</dbReference>
<dbReference type="Proteomes" id="UP000679722">
    <property type="component" value="Unassembled WGS sequence"/>
</dbReference>
<dbReference type="InterPro" id="IPR050204">
    <property type="entry name" value="AraC_XylS_family_regulators"/>
</dbReference>
<dbReference type="InterPro" id="IPR029062">
    <property type="entry name" value="Class_I_gatase-like"/>
</dbReference>
<keyword evidence="1" id="KW-0805">Transcription regulation</keyword>
<dbReference type="SUPFAM" id="SSF52317">
    <property type="entry name" value="Class I glutamine amidotransferase-like"/>
    <property type="match status" value="1"/>
</dbReference>
<dbReference type="PANTHER" id="PTHR46796">
    <property type="entry name" value="HTH-TYPE TRANSCRIPTIONAL ACTIVATOR RHAS-RELATED"/>
    <property type="match status" value="1"/>
</dbReference>
<name>A0ABS5HCB3_9GAMM</name>